<evidence type="ECO:0000256" key="1">
    <source>
        <dbReference type="ARBA" id="ARBA00023125"/>
    </source>
</evidence>
<dbReference type="Gene3D" id="1.10.357.10">
    <property type="entry name" value="Tetracycline Repressor, domain 2"/>
    <property type="match status" value="1"/>
</dbReference>
<sequence>MRCSTPMPPWRAMAMAIRDSVTVSIAALISGTFRLMSRVRRDVVSMSAGFRSENPGSRSTSSYVRPRDANLSGIPVCSMSPSYLGVDGAPPPGDPPHEDQGRFRGFGSRVGCLLMERKPGRPRALTVEVIAHAALDDGVDTFSMPSVARRLGVAHSGLYRYVADRDDLLVRAMDIAFDSTTWPDAELPWDELLREIGESTWRACDAHPGLDRATQTAPRPAPSVLARMPQWVARVEEEGFDAADAAVAVEFVLALALDCSSQMGRLRRIRERYPVKADIPVAKPYDTDEVWEGRGLYDRKLAIFLAGLETRRKIS</sequence>
<organism evidence="4 5">
    <name type="scientific">Aeromicrobium chenweiae</name>
    <dbReference type="NCBI Taxonomy" id="2079793"/>
    <lineage>
        <taxon>Bacteria</taxon>
        <taxon>Bacillati</taxon>
        <taxon>Actinomycetota</taxon>
        <taxon>Actinomycetes</taxon>
        <taxon>Propionibacteriales</taxon>
        <taxon>Nocardioidaceae</taxon>
        <taxon>Aeromicrobium</taxon>
    </lineage>
</organism>
<feature type="DNA-binding region" description="H-T-H motif" evidence="2">
    <location>
        <begin position="143"/>
        <end position="162"/>
    </location>
</feature>
<dbReference type="InterPro" id="IPR009057">
    <property type="entry name" value="Homeodomain-like_sf"/>
</dbReference>
<reference evidence="5" key="1">
    <citation type="submission" date="2018-01" db="EMBL/GenBank/DDBJ databases">
        <authorList>
            <person name="Li J."/>
        </authorList>
    </citation>
    <scope>NUCLEOTIDE SEQUENCE [LARGE SCALE GENOMIC DNA]</scope>
    <source>
        <strain evidence="5">592</strain>
    </source>
</reference>
<accession>A0A2S0WPQ8</accession>
<dbReference type="InterPro" id="IPR001647">
    <property type="entry name" value="HTH_TetR"/>
</dbReference>
<dbReference type="KEGG" id="aez:C3E78_14535"/>
<keyword evidence="1 2" id="KW-0238">DNA-binding</keyword>
<gene>
    <name evidence="4" type="ORF">C3E78_14535</name>
</gene>
<dbReference type="InterPro" id="IPR036271">
    <property type="entry name" value="Tet_transcr_reg_TetR-rel_C_sf"/>
</dbReference>
<dbReference type="SUPFAM" id="SSF46689">
    <property type="entry name" value="Homeodomain-like"/>
    <property type="match status" value="1"/>
</dbReference>
<dbReference type="SUPFAM" id="SSF48498">
    <property type="entry name" value="Tetracyclin repressor-like, C-terminal domain"/>
    <property type="match status" value="1"/>
</dbReference>
<evidence type="ECO:0000259" key="3">
    <source>
        <dbReference type="PROSITE" id="PS50977"/>
    </source>
</evidence>
<protein>
    <recommendedName>
        <fullName evidence="3">HTH tetR-type domain-containing protein</fullName>
    </recommendedName>
</protein>
<dbReference type="PROSITE" id="PS50977">
    <property type="entry name" value="HTH_TETR_2"/>
    <property type="match status" value="1"/>
</dbReference>
<feature type="domain" description="HTH tetR-type" evidence="3">
    <location>
        <begin position="120"/>
        <end position="180"/>
    </location>
</feature>
<keyword evidence="5" id="KW-1185">Reference proteome</keyword>
<dbReference type="Proteomes" id="UP000244384">
    <property type="component" value="Chromosome"/>
</dbReference>
<dbReference type="AlphaFoldDB" id="A0A2S0WPQ8"/>
<evidence type="ECO:0000313" key="5">
    <source>
        <dbReference type="Proteomes" id="UP000244384"/>
    </source>
</evidence>
<dbReference type="GO" id="GO:0003677">
    <property type="term" value="F:DNA binding"/>
    <property type="evidence" value="ECO:0007669"/>
    <property type="project" value="UniProtKB-UniRule"/>
</dbReference>
<name>A0A2S0WPQ8_9ACTN</name>
<evidence type="ECO:0000313" key="4">
    <source>
        <dbReference type="EMBL" id="AWB93329.1"/>
    </source>
</evidence>
<evidence type="ECO:0000256" key="2">
    <source>
        <dbReference type="PROSITE-ProRule" id="PRU00335"/>
    </source>
</evidence>
<dbReference type="EMBL" id="CP026952">
    <property type="protein sequence ID" value="AWB93329.1"/>
    <property type="molecule type" value="Genomic_DNA"/>
</dbReference>
<proteinExistence type="predicted"/>